<gene>
    <name evidence="6" type="ORF">SCRDD08_01815</name>
</gene>
<dbReference type="PROSITE" id="PS00211">
    <property type="entry name" value="ABC_TRANSPORTER_1"/>
    <property type="match status" value="1"/>
</dbReference>
<keyword evidence="2" id="KW-0813">Transport</keyword>
<evidence type="ECO:0000313" key="7">
    <source>
        <dbReference type="Proteomes" id="UP000070377"/>
    </source>
</evidence>
<dbReference type="RefSeq" id="WP_061423378.1">
    <property type="nucleotide sequence ID" value="NZ_KQ969063.1"/>
</dbReference>
<accession>A0A139MXY5</accession>
<dbReference type="Pfam" id="PF00005">
    <property type="entry name" value="ABC_tran"/>
    <property type="match status" value="1"/>
</dbReference>
<keyword evidence="3" id="KW-0547">Nucleotide-binding</keyword>
<dbReference type="PANTHER" id="PTHR43335">
    <property type="entry name" value="ABC TRANSPORTER, ATP-BINDING PROTEIN"/>
    <property type="match status" value="1"/>
</dbReference>
<dbReference type="EMBL" id="LQRD01000069">
    <property type="protein sequence ID" value="KXT68610.1"/>
    <property type="molecule type" value="Genomic_DNA"/>
</dbReference>
<dbReference type="Gene3D" id="3.40.50.300">
    <property type="entry name" value="P-loop containing nucleotide triphosphate hydrolases"/>
    <property type="match status" value="1"/>
</dbReference>
<dbReference type="PATRIC" id="fig|45634.12.peg.1895"/>
<dbReference type="InterPro" id="IPR003593">
    <property type="entry name" value="AAA+_ATPase"/>
</dbReference>
<evidence type="ECO:0000256" key="3">
    <source>
        <dbReference type="ARBA" id="ARBA00022741"/>
    </source>
</evidence>
<dbReference type="PANTHER" id="PTHR43335:SF8">
    <property type="entry name" value="ABC TRANSPORTER, ATP-BINDING PROTEIN"/>
    <property type="match status" value="1"/>
</dbReference>
<dbReference type="InterPro" id="IPR027417">
    <property type="entry name" value="P-loop_NTPase"/>
</dbReference>
<feature type="domain" description="ABC transporter" evidence="5">
    <location>
        <begin position="5"/>
        <end position="234"/>
    </location>
</feature>
<comment type="similarity">
    <text evidence="1">Belongs to the ABC transporter superfamily.</text>
</comment>
<organism evidence="6 7">
    <name type="scientific">Streptococcus cristatus</name>
    <dbReference type="NCBI Taxonomy" id="45634"/>
    <lineage>
        <taxon>Bacteria</taxon>
        <taxon>Bacillati</taxon>
        <taxon>Bacillota</taxon>
        <taxon>Bacilli</taxon>
        <taxon>Lactobacillales</taxon>
        <taxon>Streptococcaceae</taxon>
        <taxon>Streptococcus</taxon>
    </lineage>
</organism>
<evidence type="ECO:0000259" key="5">
    <source>
        <dbReference type="PROSITE" id="PS50893"/>
    </source>
</evidence>
<reference evidence="6 7" key="1">
    <citation type="submission" date="2016-01" db="EMBL/GenBank/DDBJ databases">
        <title>Highly variable Streptococcus oralis are common among viridans streptococci isolated from primates.</title>
        <authorList>
            <person name="Denapaite D."/>
            <person name="Rieger M."/>
            <person name="Koendgen S."/>
            <person name="Brueckner R."/>
            <person name="Ochigava I."/>
            <person name="Kappeler P."/>
            <person name="Maetz-Rensing K."/>
            <person name="Leendertz F."/>
            <person name="Hakenbeck R."/>
        </authorList>
    </citation>
    <scope>NUCLEOTIDE SEQUENCE [LARGE SCALE GENOMIC DNA]</scope>
    <source>
        <strain evidence="6 7">DD08</strain>
    </source>
</reference>
<evidence type="ECO:0000256" key="2">
    <source>
        <dbReference type="ARBA" id="ARBA00022448"/>
    </source>
</evidence>
<dbReference type="InterPro" id="IPR003439">
    <property type="entry name" value="ABC_transporter-like_ATP-bd"/>
</dbReference>
<sequence>MENILVLQGVSKKFGQQQALSDVNLTIKKGDIYGLIGKNGAGKTTLIKIMTQLMHASNGTVSLFGSSNQAEWTQALKRVGSVIETPVAHNHLTAYENLSYYCKLRQIPNAEKAIQETLEYVNLTDTGKKEFRDFSLGMKQRLGIAIALLSKPDLMILDEPINGLDPVGIKEFRQLVQKLNEELGMTFVISSHILSELYLVATRFGIIDHGHMIKEISKAEFEEQSEDYIVLKTDHLEEASQLLQDQLGYRIKVVNALNEIHVFTHSHNINNIVKELVTADLVIQEIYYARQNLENFFTDLVDQNQGGLS</sequence>
<dbReference type="GO" id="GO:0005524">
    <property type="term" value="F:ATP binding"/>
    <property type="evidence" value="ECO:0007669"/>
    <property type="project" value="UniProtKB-KW"/>
</dbReference>
<dbReference type="Proteomes" id="UP000070377">
    <property type="component" value="Unassembled WGS sequence"/>
</dbReference>
<proteinExistence type="inferred from homology"/>
<dbReference type="PROSITE" id="PS50893">
    <property type="entry name" value="ABC_TRANSPORTER_2"/>
    <property type="match status" value="1"/>
</dbReference>
<protein>
    <submittedName>
        <fullName evidence="6">Putative ABC transporter, ATP-binding protein</fullName>
    </submittedName>
</protein>
<comment type="caution">
    <text evidence="6">The sequence shown here is derived from an EMBL/GenBank/DDBJ whole genome shotgun (WGS) entry which is preliminary data.</text>
</comment>
<evidence type="ECO:0000313" key="6">
    <source>
        <dbReference type="EMBL" id="KXT68610.1"/>
    </source>
</evidence>
<dbReference type="AlphaFoldDB" id="A0A139MXY5"/>
<dbReference type="SMART" id="SM00382">
    <property type="entry name" value="AAA"/>
    <property type="match status" value="1"/>
</dbReference>
<evidence type="ECO:0000256" key="4">
    <source>
        <dbReference type="ARBA" id="ARBA00022840"/>
    </source>
</evidence>
<dbReference type="InterPro" id="IPR017871">
    <property type="entry name" value="ABC_transporter-like_CS"/>
</dbReference>
<dbReference type="SUPFAM" id="SSF52540">
    <property type="entry name" value="P-loop containing nucleoside triphosphate hydrolases"/>
    <property type="match status" value="1"/>
</dbReference>
<dbReference type="GO" id="GO:0016887">
    <property type="term" value="F:ATP hydrolysis activity"/>
    <property type="evidence" value="ECO:0007669"/>
    <property type="project" value="InterPro"/>
</dbReference>
<dbReference type="STRING" id="45634.SCRDD08_01815"/>
<keyword evidence="4 6" id="KW-0067">ATP-binding</keyword>
<name>A0A139MXY5_STRCR</name>
<evidence type="ECO:0000256" key="1">
    <source>
        <dbReference type="ARBA" id="ARBA00005417"/>
    </source>
</evidence>